<reference evidence="10 11" key="1">
    <citation type="submission" date="2024-01" db="EMBL/GenBank/DDBJ databases">
        <title>Characterization of antibiotic resistant novel bacterial strains and their environmental applications.</title>
        <authorList>
            <person name="Manzoor S."/>
            <person name="Abbas S."/>
            <person name="Arshad M."/>
            <person name="Ahmed I."/>
        </authorList>
    </citation>
    <scope>NUCLEOTIDE SEQUENCE [LARGE SCALE GENOMIC DNA]</scope>
    <source>
        <strain evidence="10 11">NCCP-602</strain>
    </source>
</reference>
<evidence type="ECO:0000256" key="1">
    <source>
        <dbReference type="ARBA" id="ARBA00001954"/>
    </source>
</evidence>
<feature type="domain" description="VOC" evidence="9">
    <location>
        <begin position="135"/>
        <end position="249"/>
    </location>
</feature>
<dbReference type="PROSITE" id="PS00082">
    <property type="entry name" value="EXTRADIOL_DIOXYGENAS"/>
    <property type="match status" value="1"/>
</dbReference>
<dbReference type="RefSeq" id="WP_339392213.1">
    <property type="nucleotide sequence ID" value="NZ_BAAAAF010000003.1"/>
</dbReference>
<evidence type="ECO:0000256" key="6">
    <source>
        <dbReference type="ARBA" id="ARBA00023002"/>
    </source>
</evidence>
<proteinExistence type="inferred from homology"/>
<keyword evidence="5 8" id="KW-0223">Dioxygenase</keyword>
<dbReference type="SUPFAM" id="SSF54593">
    <property type="entry name" value="Glyoxalase/Bleomycin resistance protein/Dihydroxybiphenyl dioxygenase"/>
    <property type="match status" value="1"/>
</dbReference>
<organism evidence="10 11">
    <name type="scientific">Brevibacterium metallidurans</name>
    <dbReference type="NCBI Taxonomy" id="1482676"/>
    <lineage>
        <taxon>Bacteria</taxon>
        <taxon>Bacillati</taxon>
        <taxon>Actinomycetota</taxon>
        <taxon>Actinomycetes</taxon>
        <taxon>Micrococcales</taxon>
        <taxon>Brevibacteriaceae</taxon>
        <taxon>Brevibacterium</taxon>
    </lineage>
</organism>
<dbReference type="InterPro" id="IPR004360">
    <property type="entry name" value="Glyas_Fos-R_dOase_dom"/>
</dbReference>
<comment type="similarity">
    <text evidence="2 8">Belongs to the extradiol ring-cleavage dioxygenase family.</text>
</comment>
<gene>
    <name evidence="10" type="ORF">NCCP602_12230</name>
</gene>
<evidence type="ECO:0000256" key="8">
    <source>
        <dbReference type="RuleBase" id="RU000683"/>
    </source>
</evidence>
<dbReference type="PROSITE" id="PS51819">
    <property type="entry name" value="VOC"/>
    <property type="match status" value="2"/>
</dbReference>
<feature type="domain" description="VOC" evidence="9">
    <location>
        <begin position="8"/>
        <end position="119"/>
    </location>
</feature>
<keyword evidence="6 8" id="KW-0560">Oxidoreductase</keyword>
<dbReference type="EMBL" id="BAAAAF010000003">
    <property type="protein sequence ID" value="GAA0035262.1"/>
    <property type="molecule type" value="Genomic_DNA"/>
</dbReference>
<evidence type="ECO:0000256" key="7">
    <source>
        <dbReference type="ARBA" id="ARBA00023004"/>
    </source>
</evidence>
<evidence type="ECO:0000313" key="10">
    <source>
        <dbReference type="EMBL" id="GAA0035262.1"/>
    </source>
</evidence>
<comment type="cofactor">
    <cofactor evidence="1 8">
        <name>Fe(2+)</name>
        <dbReference type="ChEBI" id="CHEBI:29033"/>
    </cofactor>
</comment>
<dbReference type="Pfam" id="PF00903">
    <property type="entry name" value="Glyoxalase"/>
    <property type="match status" value="1"/>
</dbReference>
<evidence type="ECO:0000256" key="4">
    <source>
        <dbReference type="ARBA" id="ARBA00022797"/>
    </source>
</evidence>
<dbReference type="InterPro" id="IPR000486">
    <property type="entry name" value="Xdiol_ring_cleave_dOase_1/2"/>
</dbReference>
<keyword evidence="3" id="KW-0479">Metal-binding</keyword>
<dbReference type="CDD" id="cd08343">
    <property type="entry name" value="ED_TypeI_classII_C"/>
    <property type="match status" value="1"/>
</dbReference>
<dbReference type="Gene3D" id="3.10.180.10">
    <property type="entry name" value="2,3-Dihydroxybiphenyl 1,2-Dioxygenase, domain 1"/>
    <property type="match status" value="2"/>
</dbReference>
<dbReference type="InterPro" id="IPR029068">
    <property type="entry name" value="Glyas_Bleomycin-R_OHBP_Dase"/>
</dbReference>
<comment type="caution">
    <text evidence="10">The sequence shown here is derived from an EMBL/GenBank/DDBJ whole genome shotgun (WGS) entry which is preliminary data.</text>
</comment>
<evidence type="ECO:0000256" key="3">
    <source>
        <dbReference type="ARBA" id="ARBA00022723"/>
    </source>
</evidence>
<name>A0ABN0SLF7_9MICO</name>
<evidence type="ECO:0000256" key="2">
    <source>
        <dbReference type="ARBA" id="ARBA00008784"/>
    </source>
</evidence>
<evidence type="ECO:0000259" key="9">
    <source>
        <dbReference type="PROSITE" id="PS51819"/>
    </source>
</evidence>
<sequence length="293" mass="32292">MTIGSISEIGYLSLRTTDLAGSIRNAVEVLGISEVESTAKKAALSAQAKSQEIVYTQAAEDAVDHIGMVAASTDDLEAIREKVDRGNYAILSEGSIETGVGNGFAFIGPGGYTWQVYTEQADYSLIKRGEVGPDRFGHINVQTPDTVGMRDFLVDVFDLRVSDQIGADAGFFLRANNEHHAVAILKSPVVKLHHHAWETQSLIDLGRLADRLARRGSRLLWGPVRHGAGDNIAVYYEEPSGAIIELYTDMEHIFDDDRPARIWEETDPWWLNQWDGQVPPNAMDFGIPPVERS</sequence>
<evidence type="ECO:0000313" key="11">
    <source>
        <dbReference type="Proteomes" id="UP001498238"/>
    </source>
</evidence>
<keyword evidence="7 8" id="KW-0408">Iron</keyword>
<accession>A0ABN0SLF7</accession>
<dbReference type="InterPro" id="IPR037523">
    <property type="entry name" value="VOC_core"/>
</dbReference>
<keyword evidence="11" id="KW-1185">Reference proteome</keyword>
<protein>
    <submittedName>
        <fullName evidence="10">VOC family protein</fullName>
    </submittedName>
</protein>
<evidence type="ECO:0000256" key="5">
    <source>
        <dbReference type="ARBA" id="ARBA00022964"/>
    </source>
</evidence>
<keyword evidence="4 8" id="KW-0058">Aromatic hydrocarbons catabolism</keyword>
<dbReference type="Proteomes" id="UP001498238">
    <property type="component" value="Unassembled WGS sequence"/>
</dbReference>